<feature type="transmembrane region" description="Helical" evidence="7">
    <location>
        <begin position="159"/>
        <end position="177"/>
    </location>
</feature>
<comment type="caution">
    <text evidence="8">The sequence shown here is derived from an EMBL/GenBank/DDBJ whole genome shotgun (WGS) entry which is preliminary data.</text>
</comment>
<organism evidence="8 9">
    <name type="scientific">Candidatus Oscillibacter excrementigallinarum</name>
    <dbReference type="NCBI Taxonomy" id="2838716"/>
    <lineage>
        <taxon>Bacteria</taxon>
        <taxon>Bacillati</taxon>
        <taxon>Bacillota</taxon>
        <taxon>Clostridia</taxon>
        <taxon>Eubacteriales</taxon>
        <taxon>Oscillospiraceae</taxon>
        <taxon>Oscillibacter</taxon>
    </lineage>
</organism>
<feature type="transmembrane region" description="Helical" evidence="7">
    <location>
        <begin position="198"/>
        <end position="222"/>
    </location>
</feature>
<reference evidence="8" key="1">
    <citation type="journal article" date="2021" name="PeerJ">
        <title>Extensive microbial diversity within the chicken gut microbiome revealed by metagenomics and culture.</title>
        <authorList>
            <person name="Gilroy R."/>
            <person name="Ravi A."/>
            <person name="Getino M."/>
            <person name="Pursley I."/>
            <person name="Horton D.L."/>
            <person name="Alikhan N.F."/>
            <person name="Baker D."/>
            <person name="Gharbi K."/>
            <person name="Hall N."/>
            <person name="Watson M."/>
            <person name="Adriaenssens E.M."/>
            <person name="Foster-Nyarko E."/>
            <person name="Jarju S."/>
            <person name="Secka A."/>
            <person name="Antonio M."/>
            <person name="Oren A."/>
            <person name="Chaudhuri R.R."/>
            <person name="La Ragione R."/>
            <person name="Hildebrand F."/>
            <person name="Pallen M.J."/>
        </authorList>
    </citation>
    <scope>NUCLEOTIDE SEQUENCE</scope>
    <source>
        <strain evidence="8">ChiBcec18-1249</strain>
    </source>
</reference>
<gene>
    <name evidence="8" type="ORF">H9787_09800</name>
</gene>
<accession>A0A9D2RSF1</accession>
<dbReference type="PRINTS" id="PR00173">
    <property type="entry name" value="EDTRNSPORT"/>
</dbReference>
<dbReference type="Pfam" id="PF00375">
    <property type="entry name" value="SDF"/>
    <property type="match status" value="1"/>
</dbReference>
<dbReference type="PANTHER" id="PTHR42865:SF7">
    <property type="entry name" value="PROTON_GLUTAMATE-ASPARTATE SYMPORTER"/>
    <property type="match status" value="1"/>
</dbReference>
<feature type="transmembrane region" description="Helical" evidence="7">
    <location>
        <begin position="91"/>
        <end position="117"/>
    </location>
</feature>
<dbReference type="PANTHER" id="PTHR42865">
    <property type="entry name" value="PROTON/GLUTAMATE-ASPARTATE SYMPORTER"/>
    <property type="match status" value="1"/>
</dbReference>
<dbReference type="GO" id="GO:0015293">
    <property type="term" value="F:symporter activity"/>
    <property type="evidence" value="ECO:0007669"/>
    <property type="project" value="UniProtKB-KW"/>
</dbReference>
<dbReference type="GO" id="GO:0006835">
    <property type="term" value="P:dicarboxylic acid transport"/>
    <property type="evidence" value="ECO:0007669"/>
    <property type="project" value="TreeGrafter"/>
</dbReference>
<feature type="transmembrane region" description="Helical" evidence="7">
    <location>
        <begin position="318"/>
        <end position="336"/>
    </location>
</feature>
<proteinExistence type="predicted"/>
<keyword evidence="3" id="KW-1003">Cell membrane</keyword>
<evidence type="ECO:0000313" key="9">
    <source>
        <dbReference type="Proteomes" id="UP000823824"/>
    </source>
</evidence>
<evidence type="ECO:0000256" key="3">
    <source>
        <dbReference type="ARBA" id="ARBA00022475"/>
    </source>
</evidence>
<dbReference type="Proteomes" id="UP000823824">
    <property type="component" value="Unassembled WGS sequence"/>
</dbReference>
<dbReference type="InterPro" id="IPR001991">
    <property type="entry name" value="Na-dicarboxylate_symporter"/>
</dbReference>
<dbReference type="EMBL" id="DWZJ01000089">
    <property type="protein sequence ID" value="HJB13988.1"/>
    <property type="molecule type" value="Genomic_DNA"/>
</dbReference>
<protein>
    <submittedName>
        <fullName evidence="8">Dicarboxylate/amino acid:cation symporter</fullName>
    </submittedName>
</protein>
<dbReference type="InterPro" id="IPR036458">
    <property type="entry name" value="Na:dicarbo_symporter_sf"/>
</dbReference>
<reference evidence="8" key="2">
    <citation type="submission" date="2021-04" db="EMBL/GenBank/DDBJ databases">
        <authorList>
            <person name="Gilroy R."/>
        </authorList>
    </citation>
    <scope>NUCLEOTIDE SEQUENCE</scope>
    <source>
        <strain evidence="8">ChiBcec18-1249</strain>
    </source>
</reference>
<comment type="subcellular location">
    <subcellularLocation>
        <location evidence="1">Cell membrane</location>
        <topology evidence="1">Multi-pass membrane protein</topology>
    </subcellularLocation>
</comment>
<feature type="transmembrane region" description="Helical" evidence="7">
    <location>
        <begin position="55"/>
        <end position="79"/>
    </location>
</feature>
<keyword evidence="6 7" id="KW-0472">Membrane</keyword>
<name>A0A9D2RSF1_9FIRM</name>
<evidence type="ECO:0000256" key="2">
    <source>
        <dbReference type="ARBA" id="ARBA00022448"/>
    </source>
</evidence>
<evidence type="ECO:0000256" key="7">
    <source>
        <dbReference type="SAM" id="Phobius"/>
    </source>
</evidence>
<evidence type="ECO:0000256" key="1">
    <source>
        <dbReference type="ARBA" id="ARBA00004651"/>
    </source>
</evidence>
<evidence type="ECO:0000256" key="4">
    <source>
        <dbReference type="ARBA" id="ARBA00022692"/>
    </source>
</evidence>
<evidence type="ECO:0000313" key="8">
    <source>
        <dbReference type="EMBL" id="HJB13988.1"/>
    </source>
</evidence>
<feature type="transmembrane region" description="Helical" evidence="7">
    <location>
        <begin position="234"/>
        <end position="256"/>
    </location>
</feature>
<keyword evidence="5 7" id="KW-1133">Transmembrane helix</keyword>
<keyword evidence="4 7" id="KW-0812">Transmembrane</keyword>
<dbReference type="GO" id="GO:0005886">
    <property type="term" value="C:plasma membrane"/>
    <property type="evidence" value="ECO:0007669"/>
    <property type="project" value="UniProtKB-SubCell"/>
</dbReference>
<dbReference type="AlphaFoldDB" id="A0A9D2RSF1"/>
<sequence>MATQLNKKSVARNYAFLAIMLGSMILGSIVGWIFPQELDADGNVISAGATVLEPLGTLFLNMMFCIVVPMVFSSIAGSVATMKSRKRAGKIMGTTVLTFVVTGAIAAVIMIVIMQIFPPVLEPWSNLTEGVVEDPISIPDLIVNFFTVGDFSQLLSRSAMLPLIVFSILFGFGVNLGPGPDSLIAKFLISLSEAMMKVVQLVTYYAPIAFFGFFANLVATYGSQIAQDYARALVVYYPLCFIYIFTAFPLFAWFGGGRGAVKEMFRHIARPAITSLGTCSSVATIPTNMEEAEATGISKDVSEIVVPLGATMHMDGSCFSCILKIAFLFGVFGRSYDSIGEMALMVVVAVLSSVGMSGVPGGGYIGEFIMCSVFFPDQLAVAYPIAITIGNLVDPPATMINSSGDYVISYVVSRFVDGKDWFQKVLAGRKS</sequence>
<dbReference type="SUPFAM" id="SSF118215">
    <property type="entry name" value="Proton glutamate symport protein"/>
    <property type="match status" value="1"/>
</dbReference>
<feature type="transmembrane region" description="Helical" evidence="7">
    <location>
        <begin position="14"/>
        <end position="35"/>
    </location>
</feature>
<evidence type="ECO:0000256" key="5">
    <source>
        <dbReference type="ARBA" id="ARBA00022989"/>
    </source>
</evidence>
<keyword evidence="2" id="KW-0813">Transport</keyword>
<dbReference type="Gene3D" id="1.10.3860.10">
    <property type="entry name" value="Sodium:dicarboxylate symporter"/>
    <property type="match status" value="1"/>
</dbReference>
<feature type="transmembrane region" description="Helical" evidence="7">
    <location>
        <begin position="342"/>
        <end position="365"/>
    </location>
</feature>
<evidence type="ECO:0000256" key="6">
    <source>
        <dbReference type="ARBA" id="ARBA00023136"/>
    </source>
</evidence>